<feature type="region of interest" description="Disordered" evidence="1">
    <location>
        <begin position="1056"/>
        <end position="1088"/>
    </location>
</feature>
<dbReference type="GO" id="GO:0035770">
    <property type="term" value="C:ribonucleoprotein granule"/>
    <property type="evidence" value="ECO:0007669"/>
    <property type="project" value="TreeGrafter"/>
</dbReference>
<evidence type="ECO:0000256" key="1">
    <source>
        <dbReference type="SAM" id="MobiDB-lite"/>
    </source>
</evidence>
<feature type="compositionally biased region" description="Gly residues" evidence="1">
    <location>
        <begin position="524"/>
        <end position="540"/>
    </location>
</feature>
<dbReference type="GO" id="GO:0044528">
    <property type="term" value="P:regulation of mitochondrial mRNA stability"/>
    <property type="evidence" value="ECO:0007669"/>
    <property type="project" value="TreeGrafter"/>
</dbReference>
<name>A0A9W6BMZ5_9CHLO</name>
<evidence type="ECO:0000313" key="2">
    <source>
        <dbReference type="EMBL" id="GLC55241.1"/>
    </source>
</evidence>
<feature type="compositionally biased region" description="Low complexity" evidence="1">
    <location>
        <begin position="111"/>
        <end position="124"/>
    </location>
</feature>
<keyword evidence="3" id="KW-1185">Reference proteome</keyword>
<feature type="compositionally biased region" description="Gly residues" evidence="1">
    <location>
        <begin position="1112"/>
        <end position="1124"/>
    </location>
</feature>
<comment type="caution">
    <text evidence="2">The sequence shown here is derived from an EMBL/GenBank/DDBJ whole genome shotgun (WGS) entry which is preliminary data.</text>
</comment>
<dbReference type="GO" id="GO:0003723">
    <property type="term" value="F:RNA binding"/>
    <property type="evidence" value="ECO:0007669"/>
    <property type="project" value="TreeGrafter"/>
</dbReference>
<dbReference type="GO" id="GO:0000963">
    <property type="term" value="P:mitochondrial RNA processing"/>
    <property type="evidence" value="ECO:0007669"/>
    <property type="project" value="TreeGrafter"/>
</dbReference>
<feature type="region of interest" description="Disordered" evidence="1">
    <location>
        <begin position="94"/>
        <end position="130"/>
    </location>
</feature>
<feature type="region of interest" description="Disordered" evidence="1">
    <location>
        <begin position="955"/>
        <end position="979"/>
    </location>
</feature>
<dbReference type="PANTHER" id="PTHR21228:SF40">
    <property type="entry name" value="LD45607P"/>
    <property type="match status" value="1"/>
</dbReference>
<feature type="region of interest" description="Disordered" evidence="1">
    <location>
        <begin position="566"/>
        <end position="589"/>
    </location>
</feature>
<dbReference type="GO" id="GO:0005759">
    <property type="term" value="C:mitochondrial matrix"/>
    <property type="evidence" value="ECO:0007669"/>
    <property type="project" value="TreeGrafter"/>
</dbReference>
<feature type="region of interest" description="Disordered" evidence="1">
    <location>
        <begin position="519"/>
        <end position="542"/>
    </location>
</feature>
<dbReference type="OrthoDB" id="2019031at2759"/>
<feature type="compositionally biased region" description="Gly residues" evidence="1">
    <location>
        <begin position="619"/>
        <end position="637"/>
    </location>
</feature>
<gene>
    <name evidence="2" type="primary">PLEST001172</name>
    <name evidence="2" type="ORF">PLESTB_000963200</name>
</gene>
<dbReference type="PANTHER" id="PTHR21228">
    <property type="entry name" value="FAST LEU-RICH DOMAIN-CONTAINING"/>
    <property type="match status" value="1"/>
</dbReference>
<feature type="compositionally biased region" description="Low complexity" evidence="1">
    <location>
        <begin position="1066"/>
        <end position="1079"/>
    </location>
</feature>
<feature type="compositionally biased region" description="Polar residues" evidence="1">
    <location>
        <begin position="262"/>
        <end position="274"/>
    </location>
</feature>
<organism evidence="2 3">
    <name type="scientific">Pleodorina starrii</name>
    <dbReference type="NCBI Taxonomy" id="330485"/>
    <lineage>
        <taxon>Eukaryota</taxon>
        <taxon>Viridiplantae</taxon>
        <taxon>Chlorophyta</taxon>
        <taxon>core chlorophytes</taxon>
        <taxon>Chlorophyceae</taxon>
        <taxon>CS clade</taxon>
        <taxon>Chlamydomonadales</taxon>
        <taxon>Volvocaceae</taxon>
        <taxon>Pleodorina</taxon>
    </lineage>
</organism>
<dbReference type="Proteomes" id="UP001165080">
    <property type="component" value="Unassembled WGS sequence"/>
</dbReference>
<feature type="region of interest" description="Disordered" evidence="1">
    <location>
        <begin position="604"/>
        <end position="678"/>
    </location>
</feature>
<feature type="compositionally biased region" description="Low complexity" evidence="1">
    <location>
        <begin position="240"/>
        <end position="261"/>
    </location>
</feature>
<feature type="region of interest" description="Disordered" evidence="1">
    <location>
        <begin position="184"/>
        <end position="308"/>
    </location>
</feature>
<dbReference type="GO" id="GO:0009507">
    <property type="term" value="C:chloroplast"/>
    <property type="evidence" value="ECO:0007669"/>
    <property type="project" value="GOC"/>
</dbReference>
<proteinExistence type="predicted"/>
<feature type="compositionally biased region" description="Low complexity" evidence="1">
    <location>
        <begin position="643"/>
        <end position="672"/>
    </location>
</feature>
<feature type="compositionally biased region" description="Low complexity" evidence="1">
    <location>
        <begin position="1125"/>
        <end position="1144"/>
    </location>
</feature>
<feature type="compositionally biased region" description="Polar residues" evidence="1">
    <location>
        <begin position="963"/>
        <end position="974"/>
    </location>
</feature>
<feature type="compositionally biased region" description="Basic residues" evidence="1">
    <location>
        <begin position="1148"/>
        <end position="1159"/>
    </location>
</feature>
<protein>
    <submittedName>
        <fullName evidence="2">Uncharacterized protein</fullName>
    </submittedName>
</protein>
<evidence type="ECO:0000313" key="3">
    <source>
        <dbReference type="Proteomes" id="UP001165080"/>
    </source>
</evidence>
<dbReference type="EMBL" id="BRXU01000012">
    <property type="protein sequence ID" value="GLC55241.1"/>
    <property type="molecule type" value="Genomic_DNA"/>
</dbReference>
<dbReference type="InterPro" id="IPR050870">
    <property type="entry name" value="FAST_kinase"/>
</dbReference>
<accession>A0A9W6BMZ5</accession>
<reference evidence="2 3" key="1">
    <citation type="journal article" date="2023" name="Commun. Biol.">
        <title>Reorganization of the ancestral sex-determining regions during the evolution of trioecy in Pleodorina starrii.</title>
        <authorList>
            <person name="Takahashi K."/>
            <person name="Suzuki S."/>
            <person name="Kawai-Toyooka H."/>
            <person name="Yamamoto K."/>
            <person name="Hamaji T."/>
            <person name="Ootsuki R."/>
            <person name="Yamaguchi H."/>
            <person name="Kawachi M."/>
            <person name="Higashiyama T."/>
            <person name="Nozaki H."/>
        </authorList>
    </citation>
    <scope>NUCLEOTIDE SEQUENCE [LARGE SCALE GENOMIC DNA]</scope>
    <source>
        <strain evidence="2 3">NIES-4479</strain>
    </source>
</reference>
<dbReference type="GO" id="GO:1901259">
    <property type="term" value="P:chloroplast rRNA processing"/>
    <property type="evidence" value="ECO:0007669"/>
    <property type="project" value="TreeGrafter"/>
</dbReference>
<feature type="region of interest" description="Disordered" evidence="1">
    <location>
        <begin position="1100"/>
        <end position="1185"/>
    </location>
</feature>
<sequence>MWRTRGPRPCRGPRCCSTSRLIIRRAVKSQLHDGRVAADPPSSHVDESRGGFGLQVSIQHLRPPSIQHALSLHEPATSSSDGVDLPALEFQERPAAGEGGESSCDCPPSTSASARAADGSAGNGRWHGSHALNSRDAAALTRRITHTRSTSELQAVVQQYRAQLNPIHIAAAIVKLAKLTAAEGGRQRARHGRLPPPQDGQRQTAAAEFDGRPGTGGGSSLSGGDPEIAQASSSNGGGSNVSDSSSSSTSSSRKVSESSAGDGSQDSRSAQKPSVDSHDGPDGGGPGGPAGPLSQAPHHHPPDRIRAASTSTSPLLADLVSAFLCQLPHYSARQYANVVWALGCMGARNHPELLSAAAVQLQAHGAAKLAAAPPQELSNLALGLAKLGYREVALWGALIAAGKRRLHEFKPQELHNMAWAVAAAAQDRSMISAAVQAALPRLRSFNASGLSNLLWSCATAQCHCEELFDGAAAALMALPPGEVSSQDVANAAWACAKLQHSHPRLMAHLARLVVLAAEQQQQQGGPGGPGAGPGAGGAGPGLRTAATQELVNTLWAFAVLPPPRSLAAESMQRQQQQEPGRWDGAAADGRFGVGVAGTGFVDGGGGGSGLQRGSSPGALGLGLGSSGSEGVGPGGEPGLRTSAVAGPAAAQGPGAYGVSSSSSSSNPSSGGPCTDGGAAAGGGGLLEAAVQALVSELSRRPDLTPQGASNSLWACARLQPCPLPPAALPALLAAAARAAGRMSDQELCNALWAAGELRNAGLFVPYGALEPLFDAACAAPRLEAMAPCGLAQLVHAAVALRHVVSPHMDVLAQQVMARLGTGSLGPQELCVMAVAMAEAVRIARYCNPILLNGLANAAVARVGELCPQGISTLLWSFARAKHYHGPLTTALCRAAKPRLRQFSDMEISNLVAALAMLKCADRQLLVAAARVMVERVRMRRQRRVAAAAATTAGAAGAGGGALNLQQPKHSSQRQYEQEPGQQLLERLLSSEEAAAEEEVGEPERQQQQQRWQQQRLWRQRQAAQAVEPVVLAEVASVSQQAAVVGVELSEGTTAATWRRGPGWHGQGQEQQQGQQQQLQTAAAADSHGDIRPVSAASLALPSDDSEASSDDAGGGGGGGGGGVLPGLPTAAAEPTLTPSPSSPEARLRLRRLPLPHHPQHPAEDAAGVPLQPRRPPPRDACSDGAASPRCAAAAAAAAAAPLPQRAAAALSSADDADNGCGGASAAAAAADPSPLDHAKSVSKLLWSYARCNLYNQSLFRLLAQELQPVLRHTTPHELALALWAVAAHGHRCPELLEAAAALLLRGGRLAALRPWDASVVAWSYAKLGHKQRELFEALQRQAAAAGGRYKEPCVMRLAWACEALEVPLREELVRRVVEVRQRERRRAVQSSYDGADGEAPAAADAACVEGEW</sequence>